<comment type="caution">
    <text evidence="1">The sequence shown here is derived from an EMBL/GenBank/DDBJ whole genome shotgun (WGS) entry which is preliminary data.</text>
</comment>
<accession>A0A9P4GXU4</accession>
<evidence type="ECO:0000313" key="1">
    <source>
        <dbReference type="EMBL" id="KAF2023965.1"/>
    </source>
</evidence>
<reference evidence="1" key="1">
    <citation type="journal article" date="2020" name="Stud. Mycol.">
        <title>101 Dothideomycetes genomes: a test case for predicting lifestyles and emergence of pathogens.</title>
        <authorList>
            <person name="Haridas S."/>
            <person name="Albert R."/>
            <person name="Binder M."/>
            <person name="Bloem J."/>
            <person name="Labutti K."/>
            <person name="Salamov A."/>
            <person name="Andreopoulos B."/>
            <person name="Baker S."/>
            <person name="Barry K."/>
            <person name="Bills G."/>
            <person name="Bluhm B."/>
            <person name="Cannon C."/>
            <person name="Castanera R."/>
            <person name="Culley D."/>
            <person name="Daum C."/>
            <person name="Ezra D."/>
            <person name="Gonzalez J."/>
            <person name="Henrissat B."/>
            <person name="Kuo A."/>
            <person name="Liang C."/>
            <person name="Lipzen A."/>
            <person name="Lutzoni F."/>
            <person name="Magnuson J."/>
            <person name="Mondo S."/>
            <person name="Nolan M."/>
            <person name="Ohm R."/>
            <person name="Pangilinan J."/>
            <person name="Park H.-J."/>
            <person name="Ramirez L."/>
            <person name="Alfaro M."/>
            <person name="Sun H."/>
            <person name="Tritt A."/>
            <person name="Yoshinaga Y."/>
            <person name="Zwiers L.-H."/>
            <person name="Turgeon B."/>
            <person name="Goodwin S."/>
            <person name="Spatafora J."/>
            <person name="Crous P."/>
            <person name="Grigoriev I."/>
        </authorList>
    </citation>
    <scope>NUCLEOTIDE SEQUENCE</scope>
    <source>
        <strain evidence="1">CBS 110217</strain>
    </source>
</reference>
<dbReference type="EMBL" id="ML978315">
    <property type="protein sequence ID" value="KAF2023965.1"/>
    <property type="molecule type" value="Genomic_DNA"/>
</dbReference>
<sequence length="55" mass="5978">MAELAASILTIVGAAYASAKGLYDLIDDLKNAPKAIAETKTDIDAKWNQTLRYHL</sequence>
<dbReference type="AlphaFoldDB" id="A0A9P4GXU4"/>
<proteinExistence type="predicted"/>
<evidence type="ECO:0000313" key="2">
    <source>
        <dbReference type="Proteomes" id="UP000799777"/>
    </source>
</evidence>
<protein>
    <submittedName>
        <fullName evidence="1">Uncharacterized protein</fullName>
    </submittedName>
</protein>
<gene>
    <name evidence="1" type="ORF">EK21DRAFT_118256</name>
</gene>
<keyword evidence="2" id="KW-1185">Reference proteome</keyword>
<name>A0A9P4GXU4_9PLEO</name>
<dbReference type="Proteomes" id="UP000799777">
    <property type="component" value="Unassembled WGS sequence"/>
</dbReference>
<organism evidence="1 2">
    <name type="scientific">Setomelanomma holmii</name>
    <dbReference type="NCBI Taxonomy" id="210430"/>
    <lineage>
        <taxon>Eukaryota</taxon>
        <taxon>Fungi</taxon>
        <taxon>Dikarya</taxon>
        <taxon>Ascomycota</taxon>
        <taxon>Pezizomycotina</taxon>
        <taxon>Dothideomycetes</taxon>
        <taxon>Pleosporomycetidae</taxon>
        <taxon>Pleosporales</taxon>
        <taxon>Pleosporineae</taxon>
        <taxon>Phaeosphaeriaceae</taxon>
        <taxon>Setomelanomma</taxon>
    </lineage>
</organism>